<dbReference type="GO" id="GO:0006508">
    <property type="term" value="P:proteolysis"/>
    <property type="evidence" value="ECO:0007669"/>
    <property type="project" value="InterPro"/>
</dbReference>
<dbReference type="EMBL" id="JTDF01008427">
    <property type="protein sequence ID" value="KAF8564538.1"/>
    <property type="molecule type" value="Genomic_DNA"/>
</dbReference>
<reference evidence="2 3" key="1">
    <citation type="submission" date="2019-07" db="EMBL/GenBank/DDBJ databases">
        <title>Annotation for the trematode Paragonimus westermani.</title>
        <authorList>
            <person name="Choi Y.-J."/>
        </authorList>
    </citation>
    <scope>NUCLEOTIDE SEQUENCE [LARGE SCALE GENOMIC DNA]</scope>
    <source>
        <strain evidence="2">180907_Pwestermani</strain>
    </source>
</reference>
<name>A0A8T0DCH6_9TREM</name>
<dbReference type="PANTHER" id="PTHR24260">
    <property type="match status" value="1"/>
</dbReference>
<dbReference type="Pfam" id="PF00089">
    <property type="entry name" value="Trypsin"/>
    <property type="match status" value="1"/>
</dbReference>
<dbReference type="Gene3D" id="2.40.10.10">
    <property type="entry name" value="Trypsin-like serine proteases"/>
    <property type="match status" value="1"/>
</dbReference>
<dbReference type="OrthoDB" id="10002959at2759"/>
<protein>
    <recommendedName>
        <fullName evidence="1">Peptidase S1 domain-containing protein</fullName>
    </recommendedName>
</protein>
<evidence type="ECO:0000313" key="2">
    <source>
        <dbReference type="EMBL" id="KAF8564538.1"/>
    </source>
</evidence>
<feature type="domain" description="Peptidase S1" evidence="1">
    <location>
        <begin position="1"/>
        <end position="163"/>
    </location>
</feature>
<accession>A0A8T0DCH6</accession>
<dbReference type="GO" id="GO:0004252">
    <property type="term" value="F:serine-type endopeptidase activity"/>
    <property type="evidence" value="ECO:0007669"/>
    <property type="project" value="InterPro"/>
</dbReference>
<evidence type="ECO:0000313" key="3">
    <source>
        <dbReference type="Proteomes" id="UP000699462"/>
    </source>
</evidence>
<dbReference type="Proteomes" id="UP000699462">
    <property type="component" value="Unassembled WGS sequence"/>
</dbReference>
<dbReference type="SMART" id="SM00020">
    <property type="entry name" value="Tryp_SPc"/>
    <property type="match status" value="1"/>
</dbReference>
<dbReference type="PROSITE" id="PS50240">
    <property type="entry name" value="TRYPSIN_DOM"/>
    <property type="match status" value="1"/>
</dbReference>
<proteinExistence type="predicted"/>
<comment type="caution">
    <text evidence="2">The sequence shown here is derived from an EMBL/GenBank/DDBJ whole genome shotgun (WGS) entry which is preliminary data.</text>
</comment>
<dbReference type="InterPro" id="IPR009003">
    <property type="entry name" value="Peptidase_S1_PA"/>
</dbReference>
<organism evidence="2 3">
    <name type="scientific">Paragonimus westermani</name>
    <dbReference type="NCBI Taxonomy" id="34504"/>
    <lineage>
        <taxon>Eukaryota</taxon>
        <taxon>Metazoa</taxon>
        <taxon>Spiralia</taxon>
        <taxon>Lophotrochozoa</taxon>
        <taxon>Platyhelminthes</taxon>
        <taxon>Trematoda</taxon>
        <taxon>Digenea</taxon>
        <taxon>Plagiorchiida</taxon>
        <taxon>Troglotremata</taxon>
        <taxon>Troglotrematidae</taxon>
        <taxon>Paragonimus</taxon>
    </lineage>
</organism>
<dbReference type="InterPro" id="IPR001254">
    <property type="entry name" value="Trypsin_dom"/>
</dbReference>
<dbReference type="SUPFAM" id="SSF50494">
    <property type="entry name" value="Trypsin-like serine proteases"/>
    <property type="match status" value="1"/>
</dbReference>
<dbReference type="AlphaFoldDB" id="A0A8T0DCH6"/>
<evidence type="ECO:0000259" key="1">
    <source>
        <dbReference type="PROSITE" id="PS50240"/>
    </source>
</evidence>
<keyword evidence="3" id="KW-1185">Reference proteome</keyword>
<gene>
    <name evidence="2" type="ORF">P879_11055</name>
</gene>
<dbReference type="InterPro" id="IPR051333">
    <property type="entry name" value="CLIP_Serine_Protease"/>
</dbReference>
<sequence length="163" mass="17526">MVHPTFIYTDNLLNDIALIKLRSQIPIDGTFIAIASLPPAGSGNNIPEAGSFNYVVGWGCMQVGGNVVNRAQMIELRTNTQQECVNAFDPSLANDVTRFCAGYFQQNRGVCPGDSGSGLISFQTRVPVVVGIVSGGDKNRASSLPAKFTRVAPFVSWIRQYVG</sequence>
<dbReference type="InterPro" id="IPR043504">
    <property type="entry name" value="Peptidase_S1_PA_chymotrypsin"/>
</dbReference>
<dbReference type="PANTHER" id="PTHR24260:SF143">
    <property type="entry name" value="SERINE PROTEASE GD-LIKE PROTEIN"/>
    <property type="match status" value="1"/>
</dbReference>